<feature type="chain" id="PRO_5041321715" description="C-type lectin domain-containing protein" evidence="2">
    <location>
        <begin position="16"/>
        <end position="272"/>
    </location>
</feature>
<feature type="domain" description="C-type lectin" evidence="3">
    <location>
        <begin position="28"/>
        <end position="136"/>
    </location>
</feature>
<accession>A0AA39LQM7</accession>
<proteinExistence type="predicted"/>
<organism evidence="4 5">
    <name type="scientific">Steinernema hermaphroditum</name>
    <dbReference type="NCBI Taxonomy" id="289476"/>
    <lineage>
        <taxon>Eukaryota</taxon>
        <taxon>Metazoa</taxon>
        <taxon>Ecdysozoa</taxon>
        <taxon>Nematoda</taxon>
        <taxon>Chromadorea</taxon>
        <taxon>Rhabditida</taxon>
        <taxon>Tylenchina</taxon>
        <taxon>Panagrolaimomorpha</taxon>
        <taxon>Strongyloidoidea</taxon>
        <taxon>Steinernematidae</taxon>
        <taxon>Steinernema</taxon>
    </lineage>
</organism>
<protein>
    <recommendedName>
        <fullName evidence="3">C-type lectin domain-containing protein</fullName>
    </recommendedName>
</protein>
<dbReference type="Gene3D" id="3.10.100.10">
    <property type="entry name" value="Mannose-Binding Protein A, subunit A"/>
    <property type="match status" value="2"/>
</dbReference>
<dbReference type="PANTHER" id="PTHR22803">
    <property type="entry name" value="MANNOSE, PHOSPHOLIPASE, LECTIN RECEPTOR RELATED"/>
    <property type="match status" value="1"/>
</dbReference>
<dbReference type="InterPro" id="IPR016186">
    <property type="entry name" value="C-type_lectin-like/link_sf"/>
</dbReference>
<dbReference type="SMART" id="SM00034">
    <property type="entry name" value="CLECT"/>
    <property type="match status" value="2"/>
</dbReference>
<sequence>MKLLLLLSLFSLALATSPCPPGAILSFHKDKCFQPINLQTYFSNAERTCAMFGGSLASVTNQHDNYLLASKSAGWLWVGGAINKEAEWTWIDGQPMNYTNWAQNEPKKQPNYCVKIRGDEKWVTNGCEDWAYFACETNPVKELPKPCPEGYHCFKNYAYRQFIPSRSWTDAELFCRSLGGQLASIHSAEEQAFFESILTNTVWIGAHLPPNGKDPVWTDGSKLDFKKWRSGNPVVVEDDNCVFCAANYDPGWGNAECWSDFPFACKIPLSAF</sequence>
<evidence type="ECO:0000313" key="5">
    <source>
        <dbReference type="Proteomes" id="UP001175271"/>
    </source>
</evidence>
<evidence type="ECO:0000256" key="2">
    <source>
        <dbReference type="SAM" id="SignalP"/>
    </source>
</evidence>
<evidence type="ECO:0000256" key="1">
    <source>
        <dbReference type="ARBA" id="ARBA00023157"/>
    </source>
</evidence>
<dbReference type="InterPro" id="IPR050111">
    <property type="entry name" value="C-type_lectin/snaclec_domain"/>
</dbReference>
<dbReference type="CDD" id="cd00037">
    <property type="entry name" value="CLECT"/>
    <property type="match status" value="2"/>
</dbReference>
<keyword evidence="5" id="KW-1185">Reference proteome</keyword>
<dbReference type="Proteomes" id="UP001175271">
    <property type="component" value="Unassembled WGS sequence"/>
</dbReference>
<dbReference type="InterPro" id="IPR016187">
    <property type="entry name" value="CTDL_fold"/>
</dbReference>
<dbReference type="InterPro" id="IPR018378">
    <property type="entry name" value="C-type_lectin_CS"/>
</dbReference>
<dbReference type="SUPFAM" id="SSF56436">
    <property type="entry name" value="C-type lectin-like"/>
    <property type="match status" value="2"/>
</dbReference>
<keyword evidence="2" id="KW-0732">Signal</keyword>
<evidence type="ECO:0000259" key="3">
    <source>
        <dbReference type="PROSITE" id="PS50041"/>
    </source>
</evidence>
<feature type="signal peptide" evidence="2">
    <location>
        <begin position="1"/>
        <end position="15"/>
    </location>
</feature>
<gene>
    <name evidence="4" type="ORF">QR680_018630</name>
</gene>
<dbReference type="InterPro" id="IPR001304">
    <property type="entry name" value="C-type_lectin-like"/>
</dbReference>
<dbReference type="AlphaFoldDB" id="A0AA39LQM7"/>
<comment type="caution">
    <text evidence="4">The sequence shown here is derived from an EMBL/GenBank/DDBJ whole genome shotgun (WGS) entry which is preliminary data.</text>
</comment>
<feature type="domain" description="C-type lectin" evidence="3">
    <location>
        <begin position="154"/>
        <end position="266"/>
    </location>
</feature>
<evidence type="ECO:0000313" key="4">
    <source>
        <dbReference type="EMBL" id="KAK0406531.1"/>
    </source>
</evidence>
<name>A0AA39LQM7_9BILA</name>
<dbReference type="EMBL" id="JAUCMV010000004">
    <property type="protein sequence ID" value="KAK0406531.1"/>
    <property type="molecule type" value="Genomic_DNA"/>
</dbReference>
<dbReference type="Pfam" id="PF00059">
    <property type="entry name" value="Lectin_C"/>
    <property type="match status" value="2"/>
</dbReference>
<dbReference type="PROSITE" id="PS00615">
    <property type="entry name" value="C_TYPE_LECTIN_1"/>
    <property type="match status" value="1"/>
</dbReference>
<dbReference type="PROSITE" id="PS50041">
    <property type="entry name" value="C_TYPE_LECTIN_2"/>
    <property type="match status" value="2"/>
</dbReference>
<reference evidence="4" key="1">
    <citation type="submission" date="2023-06" db="EMBL/GenBank/DDBJ databases">
        <title>Genomic analysis of the entomopathogenic nematode Steinernema hermaphroditum.</title>
        <authorList>
            <person name="Schwarz E.M."/>
            <person name="Heppert J.K."/>
            <person name="Baniya A."/>
            <person name="Schwartz H.T."/>
            <person name="Tan C.-H."/>
            <person name="Antoshechkin I."/>
            <person name="Sternberg P.W."/>
            <person name="Goodrich-Blair H."/>
            <person name="Dillman A.R."/>
        </authorList>
    </citation>
    <scope>NUCLEOTIDE SEQUENCE</scope>
    <source>
        <strain evidence="4">PS9179</strain>
        <tissue evidence="4">Whole animal</tissue>
    </source>
</reference>
<keyword evidence="1" id="KW-1015">Disulfide bond</keyword>